<evidence type="ECO:0000256" key="1">
    <source>
        <dbReference type="ARBA" id="ARBA00004141"/>
    </source>
</evidence>
<comment type="caution">
    <text evidence="10">Lacks conserved residue(s) required for the propagation of feature annotation.</text>
</comment>
<evidence type="ECO:0000256" key="2">
    <source>
        <dbReference type="ARBA" id="ARBA00022679"/>
    </source>
</evidence>
<comment type="similarity">
    <text evidence="10">Belongs to the DHHC palmitoyltransferase family.</text>
</comment>
<dbReference type="OrthoDB" id="331948at2759"/>
<keyword evidence="7" id="KW-0449">Lipoprotein</keyword>
<dbReference type="AlphaFoldDB" id="A0A9P6U8S5"/>
<evidence type="ECO:0000256" key="7">
    <source>
        <dbReference type="ARBA" id="ARBA00023288"/>
    </source>
</evidence>
<keyword evidence="6" id="KW-0564">Palmitate</keyword>
<evidence type="ECO:0000313" key="14">
    <source>
        <dbReference type="Proteomes" id="UP000726737"/>
    </source>
</evidence>
<comment type="domain">
    <text evidence="10">The DHHC domain is required for palmitoyltransferase activity.</text>
</comment>
<dbReference type="EMBL" id="JAAAJA010000058">
    <property type="protein sequence ID" value="KAG0264094.1"/>
    <property type="molecule type" value="Genomic_DNA"/>
</dbReference>
<evidence type="ECO:0000256" key="6">
    <source>
        <dbReference type="ARBA" id="ARBA00023139"/>
    </source>
</evidence>
<dbReference type="GO" id="GO:0019706">
    <property type="term" value="F:protein-cysteine S-palmitoyltransferase activity"/>
    <property type="evidence" value="ECO:0007669"/>
    <property type="project" value="UniProtKB-EC"/>
</dbReference>
<name>A0A9P6U8S5_9FUNG</name>
<gene>
    <name evidence="13" type="primary">PFA4_2</name>
    <name evidence="13" type="ORF">BG011_007489</name>
</gene>
<dbReference type="Proteomes" id="UP000726737">
    <property type="component" value="Unassembled WGS sequence"/>
</dbReference>
<comment type="caution">
    <text evidence="13">The sequence shown here is derived from an EMBL/GenBank/DDBJ whole genome shotgun (WGS) entry which is preliminary data.</text>
</comment>
<keyword evidence="3 10" id="KW-0812">Transmembrane</keyword>
<evidence type="ECO:0000256" key="3">
    <source>
        <dbReference type="ARBA" id="ARBA00022692"/>
    </source>
</evidence>
<accession>A0A9P6U8S5</accession>
<feature type="region of interest" description="Disordered" evidence="11">
    <location>
        <begin position="165"/>
        <end position="192"/>
    </location>
</feature>
<evidence type="ECO:0000256" key="9">
    <source>
        <dbReference type="ARBA" id="ARBA00048048"/>
    </source>
</evidence>
<dbReference type="InterPro" id="IPR039859">
    <property type="entry name" value="PFA4/ZDH16/20/ERF2-like"/>
</dbReference>
<evidence type="ECO:0000256" key="8">
    <source>
        <dbReference type="ARBA" id="ARBA00023315"/>
    </source>
</evidence>
<keyword evidence="14" id="KW-1185">Reference proteome</keyword>
<dbReference type="PANTHER" id="PTHR12246">
    <property type="entry name" value="PALMITOYLTRANSFERASE ZDHHC16"/>
    <property type="match status" value="1"/>
</dbReference>
<keyword evidence="5 10" id="KW-0472">Membrane</keyword>
<feature type="transmembrane region" description="Helical" evidence="10">
    <location>
        <begin position="23"/>
        <end position="43"/>
    </location>
</feature>
<proteinExistence type="inferred from homology"/>
<dbReference type="GO" id="GO:0016020">
    <property type="term" value="C:membrane"/>
    <property type="evidence" value="ECO:0007669"/>
    <property type="project" value="UniProtKB-SubCell"/>
</dbReference>
<evidence type="ECO:0000259" key="12">
    <source>
        <dbReference type="Pfam" id="PF01529"/>
    </source>
</evidence>
<evidence type="ECO:0000256" key="11">
    <source>
        <dbReference type="SAM" id="MobiDB-lite"/>
    </source>
</evidence>
<protein>
    <recommendedName>
        <fullName evidence="10">Palmitoyltransferase</fullName>
        <ecNumber evidence="10">2.3.1.225</ecNumber>
    </recommendedName>
</protein>
<evidence type="ECO:0000256" key="10">
    <source>
        <dbReference type="RuleBase" id="RU079119"/>
    </source>
</evidence>
<comment type="subcellular location">
    <subcellularLocation>
        <location evidence="1">Membrane</location>
        <topology evidence="1">Multi-pass membrane protein</topology>
    </subcellularLocation>
</comment>
<evidence type="ECO:0000313" key="13">
    <source>
        <dbReference type="EMBL" id="KAG0264094.1"/>
    </source>
</evidence>
<keyword evidence="4 10" id="KW-1133">Transmembrane helix</keyword>
<evidence type="ECO:0000256" key="5">
    <source>
        <dbReference type="ARBA" id="ARBA00023136"/>
    </source>
</evidence>
<organism evidence="13 14">
    <name type="scientific">Mortierella polycephala</name>
    <dbReference type="NCBI Taxonomy" id="41804"/>
    <lineage>
        <taxon>Eukaryota</taxon>
        <taxon>Fungi</taxon>
        <taxon>Fungi incertae sedis</taxon>
        <taxon>Mucoromycota</taxon>
        <taxon>Mortierellomycotina</taxon>
        <taxon>Mortierellomycetes</taxon>
        <taxon>Mortierellales</taxon>
        <taxon>Mortierellaceae</taxon>
        <taxon>Mortierella</taxon>
    </lineage>
</organism>
<evidence type="ECO:0000256" key="4">
    <source>
        <dbReference type="ARBA" id="ARBA00022989"/>
    </source>
</evidence>
<dbReference type="EC" id="2.3.1.225" evidence="10"/>
<dbReference type="InterPro" id="IPR001594">
    <property type="entry name" value="Palmitoyltrfase_DHHC"/>
</dbReference>
<sequence>MDHHCPWVSNCIGFFNYGHFVRFIIWTTISTFICAALLILRCMEAYENEQLGINISSAPSPEEIILIVVDLCLDGSVLFGISILTIYHIWCISSNTTTIESWEKDRVLTILRRGKIDDIKCPYSQGVLANFQEVLGHNPLLWLWPQPMLGDGIRFKVRRGKEELFSEMPPNNEPSSLSSSRTPMSKPWFRPFDSAQHQRDDLLEMV</sequence>
<keyword evidence="8 10" id="KW-0012">Acyltransferase</keyword>
<reference evidence="13" key="1">
    <citation type="journal article" date="2020" name="Fungal Divers.">
        <title>Resolving the Mortierellaceae phylogeny through synthesis of multi-gene phylogenetics and phylogenomics.</title>
        <authorList>
            <person name="Vandepol N."/>
            <person name="Liber J."/>
            <person name="Desiro A."/>
            <person name="Na H."/>
            <person name="Kennedy M."/>
            <person name="Barry K."/>
            <person name="Grigoriev I.V."/>
            <person name="Miller A.N."/>
            <person name="O'Donnell K."/>
            <person name="Stajich J.E."/>
            <person name="Bonito G."/>
        </authorList>
    </citation>
    <scope>NUCLEOTIDE SEQUENCE</scope>
    <source>
        <strain evidence="13">KOD948</strain>
    </source>
</reference>
<feature type="compositionally biased region" description="Low complexity" evidence="11">
    <location>
        <begin position="166"/>
        <end position="187"/>
    </location>
</feature>
<keyword evidence="2 10" id="KW-0808">Transferase</keyword>
<dbReference type="PROSITE" id="PS50216">
    <property type="entry name" value="DHHC"/>
    <property type="match status" value="1"/>
</dbReference>
<feature type="domain" description="Palmitoyltransferase DHHC" evidence="12">
    <location>
        <begin position="1"/>
        <end position="104"/>
    </location>
</feature>
<dbReference type="Pfam" id="PF01529">
    <property type="entry name" value="DHHC"/>
    <property type="match status" value="1"/>
</dbReference>
<comment type="catalytic activity">
    <reaction evidence="9 10">
        <text>L-cysteinyl-[protein] + hexadecanoyl-CoA = S-hexadecanoyl-L-cysteinyl-[protein] + CoA</text>
        <dbReference type="Rhea" id="RHEA:36683"/>
        <dbReference type="Rhea" id="RHEA-COMP:10131"/>
        <dbReference type="Rhea" id="RHEA-COMP:11032"/>
        <dbReference type="ChEBI" id="CHEBI:29950"/>
        <dbReference type="ChEBI" id="CHEBI:57287"/>
        <dbReference type="ChEBI" id="CHEBI:57379"/>
        <dbReference type="ChEBI" id="CHEBI:74151"/>
        <dbReference type="EC" id="2.3.1.225"/>
    </reaction>
</comment>